<sequence length="152" mass="17548">MSRTYTYYQHRDDDPDYSNEEERAELAARLLDTVPELITMDPTDGVIEACSRVGFNGFDCETLRLLARRTGEFPVSFQLPKRATSNHSHYTIRLGWASQALRSSRTKNPDFWEDEALVQEAARQAPEVWDQVKAELDREARRIEFVLSRGGH</sequence>
<comment type="caution">
    <text evidence="1">The sequence shown here is derived from an EMBL/GenBank/DDBJ whole genome shotgun (WGS) entry which is preliminary data.</text>
</comment>
<protein>
    <submittedName>
        <fullName evidence="1">Uncharacterized protein</fullName>
    </submittedName>
</protein>
<evidence type="ECO:0000313" key="2">
    <source>
        <dbReference type="Proteomes" id="UP001208690"/>
    </source>
</evidence>
<dbReference type="RefSeq" id="WP_263844269.1">
    <property type="nucleotide sequence ID" value="NZ_JALIEB010000006.1"/>
</dbReference>
<dbReference type="EMBL" id="JALIEB010000006">
    <property type="protein sequence ID" value="MCV3271943.1"/>
    <property type="molecule type" value="Genomic_DNA"/>
</dbReference>
<reference evidence="1 2" key="1">
    <citation type="submission" date="2022-04" db="EMBL/GenBank/DDBJ databases">
        <title>Roseobacter sp. WL0113 is a bacterium isolated from neritic sediment.</title>
        <authorList>
            <person name="Wang L."/>
            <person name="He W."/>
            <person name="Zhang D.-F."/>
        </authorList>
    </citation>
    <scope>NUCLEOTIDE SEQUENCE [LARGE SCALE GENOMIC DNA]</scope>
    <source>
        <strain evidence="1 2">WL0113</strain>
    </source>
</reference>
<keyword evidence="2" id="KW-1185">Reference proteome</keyword>
<proteinExistence type="predicted"/>
<dbReference type="Proteomes" id="UP001208690">
    <property type="component" value="Unassembled WGS sequence"/>
</dbReference>
<name>A0ABT3BFK4_9RHOB</name>
<organism evidence="1 2">
    <name type="scientific">Roseobacter sinensis</name>
    <dbReference type="NCBI Taxonomy" id="2931391"/>
    <lineage>
        <taxon>Bacteria</taxon>
        <taxon>Pseudomonadati</taxon>
        <taxon>Pseudomonadota</taxon>
        <taxon>Alphaproteobacteria</taxon>
        <taxon>Rhodobacterales</taxon>
        <taxon>Roseobacteraceae</taxon>
        <taxon>Roseobacter</taxon>
    </lineage>
</organism>
<accession>A0ABT3BFK4</accession>
<gene>
    <name evidence="1" type="ORF">MUB52_10935</name>
</gene>
<evidence type="ECO:0000313" key="1">
    <source>
        <dbReference type="EMBL" id="MCV3271943.1"/>
    </source>
</evidence>